<protein>
    <submittedName>
        <fullName evidence="1">Uncharacterized protein</fullName>
    </submittedName>
</protein>
<name>A0AAX1EF00_9GAMM</name>
<evidence type="ECO:0000313" key="2">
    <source>
        <dbReference type="Proteomes" id="UP000295517"/>
    </source>
</evidence>
<dbReference type="AlphaFoldDB" id="A0AAX1EF00"/>
<dbReference type="Proteomes" id="UP000295517">
    <property type="component" value="Chromosome"/>
</dbReference>
<organism evidence="1 2">
    <name type="scientific">Legionella israelensis</name>
    <dbReference type="NCBI Taxonomy" id="454"/>
    <lineage>
        <taxon>Bacteria</taxon>
        <taxon>Pseudomonadati</taxon>
        <taxon>Pseudomonadota</taxon>
        <taxon>Gammaproteobacteria</taxon>
        <taxon>Legionellales</taxon>
        <taxon>Legionellaceae</taxon>
        <taxon>Legionella</taxon>
    </lineage>
</organism>
<accession>A0AAX1EF00</accession>
<proteinExistence type="predicted"/>
<reference evidence="1 2" key="1">
    <citation type="submission" date="2019-03" db="EMBL/GenBank/DDBJ databases">
        <title>Diverse conjugative elements silence natural transformation in Legionella species.</title>
        <authorList>
            <person name="Durieux I."/>
            <person name="Ginevra C."/>
            <person name="Attaiech L."/>
            <person name="Picq K."/>
            <person name="Juan P.A."/>
            <person name="Jarraud S."/>
            <person name="Charpentier X."/>
        </authorList>
    </citation>
    <scope>NUCLEOTIDE SEQUENCE [LARGE SCALE GENOMIC DNA]</scope>
    <source>
        <strain evidence="1 2">HL-0427-4011</strain>
    </source>
</reference>
<gene>
    <name evidence="1" type="ORF">E3983_03130</name>
</gene>
<dbReference type="RefSeq" id="WP_135059831.1">
    <property type="nucleotide sequence ID" value="NZ_CP038254.1"/>
</dbReference>
<sequence>MAGDYEKYKGTKWLKFEGKETPDKHLERLIQDGPERVRQNIIALFISYDKPSAKFWNPLHGKGRKWQKEADDLVTFCQNFESSGDEASDVASLLNKVNEVKEDLLERDANPNGTMVKRLDWILKRELLSYGQALGAQFDGSMKQQVSNQLEKLNQLAPESLELKPN</sequence>
<dbReference type="EMBL" id="CP038254">
    <property type="protein sequence ID" value="QBR83442.1"/>
    <property type="molecule type" value="Genomic_DNA"/>
</dbReference>
<evidence type="ECO:0000313" key="1">
    <source>
        <dbReference type="EMBL" id="QBR83442.1"/>
    </source>
</evidence>